<dbReference type="NCBIfam" id="TIGR01981">
    <property type="entry name" value="sufD"/>
    <property type="match status" value="1"/>
</dbReference>
<feature type="domain" description="SUF system FeS cluster assembly SufBD core" evidence="2">
    <location>
        <begin position="181"/>
        <end position="411"/>
    </location>
</feature>
<reference evidence="4" key="1">
    <citation type="journal article" date="2014" name="Int. J. Syst. Evol. Microbiol.">
        <title>Complete genome sequence of Corynebacterium casei LMG S-19264T (=DSM 44701T), isolated from a smear-ripened cheese.</title>
        <authorList>
            <consortium name="US DOE Joint Genome Institute (JGI-PGF)"/>
            <person name="Walter F."/>
            <person name="Albersmeier A."/>
            <person name="Kalinowski J."/>
            <person name="Ruckert C."/>
        </authorList>
    </citation>
    <scope>NUCLEOTIDE SEQUENCE</scope>
    <source>
        <strain evidence="4">JCM 17251</strain>
    </source>
</reference>
<dbReference type="EMBL" id="BMOS01000021">
    <property type="protein sequence ID" value="GGN61883.1"/>
    <property type="molecule type" value="Genomic_DNA"/>
</dbReference>
<dbReference type="SUPFAM" id="SSF101960">
    <property type="entry name" value="Stabilizer of iron transporter SufD"/>
    <property type="match status" value="1"/>
</dbReference>
<dbReference type="GO" id="GO:0016226">
    <property type="term" value="P:iron-sulfur cluster assembly"/>
    <property type="evidence" value="ECO:0007669"/>
    <property type="project" value="InterPro"/>
</dbReference>
<evidence type="ECO:0000256" key="1">
    <source>
        <dbReference type="ARBA" id="ARBA00043967"/>
    </source>
</evidence>
<dbReference type="Proteomes" id="UP000624041">
    <property type="component" value="Unassembled WGS sequence"/>
</dbReference>
<sequence length="437" mass="48906">MTVETKLSFDKAYVEQFSKKRNEPEWMQKFRLDAIEQAESLEMPKPDKTTIRNWNFTEFNHDFKTGESVSSIQDLPEELRDFFDEKQAPENLIIQRNHSVAYAALNNELKEKGVIFTDIHTAIREHADLVQKYFMTEDGVYVSEHKLTALHAALVNGGVFLYIPENLQIETPIQSIFWQEDPEITLVNHVLVVVDKNSSITYVENYLSHNEEYETVANIVTEVYALDGAKVAYGAVDNFAAATTTYVNRRGIASRDATIDWALGQMNDGNTVSENVTRLVGDNSTSQAKAVSVGRGKQTQNFTSVMHHDGKASDGFILQRGVMTEGSTAILNAIGKIEHGGTKANSEQESRVLMLSEKARGDANPILLIDEDDVTAGHAASVGRVDPLQVYYLKSRGLTEEEAQRLLIHGFLDPVVSQLPIESVKKQLTQVIERKIN</sequence>
<dbReference type="InterPro" id="IPR045595">
    <property type="entry name" value="SufBD_N"/>
</dbReference>
<organism evidence="4 5">
    <name type="scientific">Oceanobacillus indicireducens</name>
    <dbReference type="NCBI Taxonomy" id="1004261"/>
    <lineage>
        <taxon>Bacteria</taxon>
        <taxon>Bacillati</taxon>
        <taxon>Bacillota</taxon>
        <taxon>Bacilli</taxon>
        <taxon>Bacillales</taxon>
        <taxon>Bacillaceae</taxon>
        <taxon>Oceanobacillus</taxon>
    </lineage>
</organism>
<evidence type="ECO:0000259" key="3">
    <source>
        <dbReference type="Pfam" id="PF19295"/>
    </source>
</evidence>
<dbReference type="Pfam" id="PF19295">
    <property type="entry name" value="SufBD_N"/>
    <property type="match status" value="1"/>
</dbReference>
<keyword evidence="5" id="KW-1185">Reference proteome</keyword>
<dbReference type="PANTHER" id="PTHR30508">
    <property type="entry name" value="FES CLUSTER ASSEMBLY PROTEIN SUF"/>
    <property type="match status" value="1"/>
</dbReference>
<dbReference type="InterPro" id="IPR011542">
    <property type="entry name" value="SUF_FeS_clus_asmbl_SufD"/>
</dbReference>
<feature type="domain" description="SUF system FeS cluster assembly SufBD N-terminal" evidence="3">
    <location>
        <begin position="20"/>
        <end position="174"/>
    </location>
</feature>
<dbReference type="InterPro" id="IPR037284">
    <property type="entry name" value="SUF_FeS_clus_asmbl_SufBD_sf"/>
</dbReference>
<evidence type="ECO:0000259" key="2">
    <source>
        <dbReference type="Pfam" id="PF01458"/>
    </source>
</evidence>
<evidence type="ECO:0000313" key="4">
    <source>
        <dbReference type="EMBL" id="GGN61883.1"/>
    </source>
</evidence>
<dbReference type="InterPro" id="IPR000825">
    <property type="entry name" value="SUF_FeS_clus_asmbl_SufBD_core"/>
</dbReference>
<comment type="caution">
    <text evidence="4">The sequence shown here is derived from an EMBL/GenBank/DDBJ whole genome shotgun (WGS) entry which is preliminary data.</text>
</comment>
<proteinExistence type="inferred from homology"/>
<evidence type="ECO:0000313" key="5">
    <source>
        <dbReference type="Proteomes" id="UP000624041"/>
    </source>
</evidence>
<reference evidence="4" key="2">
    <citation type="submission" date="2020-09" db="EMBL/GenBank/DDBJ databases">
        <authorList>
            <person name="Sun Q."/>
            <person name="Ohkuma M."/>
        </authorList>
    </citation>
    <scope>NUCLEOTIDE SEQUENCE</scope>
    <source>
        <strain evidence="4">JCM 17251</strain>
    </source>
</reference>
<name>A0A917Y044_9BACI</name>
<dbReference type="AlphaFoldDB" id="A0A917Y044"/>
<accession>A0A917Y044</accession>
<gene>
    <name evidence="4" type="primary">sufD</name>
    <name evidence="4" type="ORF">GCM10007971_27300</name>
</gene>
<dbReference type="RefSeq" id="WP_188858240.1">
    <property type="nucleotide sequence ID" value="NZ_BMOS01000021.1"/>
</dbReference>
<comment type="similarity">
    <text evidence="1">Belongs to the iron-sulfur cluster assembly SufBD family.</text>
</comment>
<dbReference type="InterPro" id="IPR055346">
    <property type="entry name" value="Fe-S_cluster_assembly_SufBD"/>
</dbReference>
<protein>
    <submittedName>
        <fullName evidence="4">FeS cluster assembly protein SufD</fullName>
    </submittedName>
</protein>
<dbReference type="Pfam" id="PF01458">
    <property type="entry name" value="SUFBD_core"/>
    <property type="match status" value="1"/>
</dbReference>
<dbReference type="PANTHER" id="PTHR30508:SF1">
    <property type="entry name" value="UPF0051 PROTEIN ABCI8, CHLOROPLASTIC-RELATED"/>
    <property type="match status" value="1"/>
</dbReference>